<organism evidence="1 2">
    <name type="scientific">Paenibacillus eucommiae</name>
    <dbReference type="NCBI Taxonomy" id="1355755"/>
    <lineage>
        <taxon>Bacteria</taxon>
        <taxon>Bacillati</taxon>
        <taxon>Bacillota</taxon>
        <taxon>Bacilli</taxon>
        <taxon>Bacillales</taxon>
        <taxon>Paenibacillaceae</taxon>
        <taxon>Paenibacillus</taxon>
    </lineage>
</organism>
<dbReference type="RefSeq" id="WP_209975703.1">
    <property type="nucleotide sequence ID" value="NZ_JAGGLB010000021.1"/>
</dbReference>
<evidence type="ECO:0000313" key="1">
    <source>
        <dbReference type="EMBL" id="MBP1993833.1"/>
    </source>
</evidence>
<protein>
    <submittedName>
        <fullName evidence="1">Uncharacterized protein</fullName>
    </submittedName>
</protein>
<evidence type="ECO:0000313" key="2">
    <source>
        <dbReference type="Proteomes" id="UP001519287"/>
    </source>
</evidence>
<gene>
    <name evidence="1" type="ORF">J2Z66_005459</name>
</gene>
<proteinExistence type="predicted"/>
<name>A0ABS4J1V5_9BACL</name>
<dbReference type="EMBL" id="JAGGLB010000021">
    <property type="protein sequence ID" value="MBP1993833.1"/>
    <property type="molecule type" value="Genomic_DNA"/>
</dbReference>
<reference evidence="1 2" key="1">
    <citation type="submission" date="2021-03" db="EMBL/GenBank/DDBJ databases">
        <title>Genomic Encyclopedia of Type Strains, Phase IV (KMG-IV): sequencing the most valuable type-strain genomes for metagenomic binning, comparative biology and taxonomic classification.</title>
        <authorList>
            <person name="Goeker M."/>
        </authorList>
    </citation>
    <scope>NUCLEOTIDE SEQUENCE [LARGE SCALE GENOMIC DNA]</scope>
    <source>
        <strain evidence="1 2">DSM 26048</strain>
    </source>
</reference>
<dbReference type="Proteomes" id="UP001519287">
    <property type="component" value="Unassembled WGS sequence"/>
</dbReference>
<keyword evidence="2" id="KW-1185">Reference proteome</keyword>
<sequence length="66" mass="7415">MHIVYSYVIIKLYSGNFLSGGAFVRSKGQRLQGVLFLVKKRTMPAARLFLKGFAIEGVQFIGYART</sequence>
<accession>A0ABS4J1V5</accession>
<comment type="caution">
    <text evidence="1">The sequence shown here is derived from an EMBL/GenBank/DDBJ whole genome shotgun (WGS) entry which is preliminary data.</text>
</comment>